<reference evidence="2" key="2">
    <citation type="submission" date="2025-08" db="UniProtKB">
        <authorList>
            <consortium name="RefSeq"/>
        </authorList>
    </citation>
    <scope>IDENTIFICATION</scope>
    <source>
        <tissue evidence="2">Leaf</tissue>
    </source>
</reference>
<dbReference type="Proteomes" id="UP000790787">
    <property type="component" value="Chromosome 24"/>
</dbReference>
<proteinExistence type="predicted"/>
<accession>A0AC58U2D0</accession>
<gene>
    <name evidence="2" type="primary">LOC142178185</name>
</gene>
<name>A0AC58U2D0_TOBAC</name>
<protein>
    <submittedName>
        <fullName evidence="2">Uncharacterized protein LOC142178185</fullName>
    </submittedName>
</protein>
<evidence type="ECO:0000313" key="1">
    <source>
        <dbReference type="Proteomes" id="UP000790787"/>
    </source>
</evidence>
<evidence type="ECO:0000313" key="2">
    <source>
        <dbReference type="RefSeq" id="XP_075103615.1"/>
    </source>
</evidence>
<keyword evidence="1" id="KW-1185">Reference proteome</keyword>
<reference evidence="1" key="1">
    <citation type="journal article" date="2014" name="Nat. Commun.">
        <title>The tobacco genome sequence and its comparison with those of tomato and potato.</title>
        <authorList>
            <person name="Sierro N."/>
            <person name="Battey J.N."/>
            <person name="Ouadi S."/>
            <person name="Bakaher N."/>
            <person name="Bovet L."/>
            <person name="Willig A."/>
            <person name="Goepfert S."/>
            <person name="Peitsch M.C."/>
            <person name="Ivanov N.V."/>
        </authorList>
    </citation>
    <scope>NUCLEOTIDE SEQUENCE [LARGE SCALE GENOMIC DNA]</scope>
</reference>
<dbReference type="RefSeq" id="XP_075103615.1">
    <property type="nucleotide sequence ID" value="XM_075247514.1"/>
</dbReference>
<sequence>METYFSNLNGKIWLFFDAMIEWELIIETDQQVTAKLFHHDIGQHIMMTFVYAKYSSLEKLELWDHMYYMATDMELPWLVGRYFNVTLNEDEKIGDYQYILLNMRNLHSVSTHVGCLIKAIRGVHSHGRMENQMFNAEHTSFKELVRQNWYADFMGDPFLLFKHKLKKVKGYLSKWIKVTFGDILKQLTILEDIVKVKEMLFEEESTIDNRLVLQAKLKKYLSLEEQYWKQKAWMAWYAEGDRNTSFFHNYVNEGDAADYSLLDIVLTIVTMDQNLELCRYPTLEEVKNVVFELSDNSASGPNGFIGLFYQEFWDVICMSRFFKGRSIFENILLTQKIVTDIRMKGKPVNIVIKLDMAKAYDRVFWKYLLHVLGRMGFAEHFINMLWNLISNNWYSVLVNGQSPGFFKSTRGVKQGDPLSPALFVLSVEVLSRCVNKLFDNTTFKGFGMPKWTDPLNHLAYADDTIIFASAHPPSLKKIMAVLGGYD</sequence>
<organism evidence="1 2">
    <name type="scientific">Nicotiana tabacum</name>
    <name type="common">Common tobacco</name>
    <dbReference type="NCBI Taxonomy" id="4097"/>
    <lineage>
        <taxon>Eukaryota</taxon>
        <taxon>Viridiplantae</taxon>
        <taxon>Streptophyta</taxon>
        <taxon>Embryophyta</taxon>
        <taxon>Tracheophyta</taxon>
        <taxon>Spermatophyta</taxon>
        <taxon>Magnoliopsida</taxon>
        <taxon>eudicotyledons</taxon>
        <taxon>Gunneridae</taxon>
        <taxon>Pentapetalae</taxon>
        <taxon>asterids</taxon>
        <taxon>lamiids</taxon>
        <taxon>Solanales</taxon>
        <taxon>Solanaceae</taxon>
        <taxon>Nicotianoideae</taxon>
        <taxon>Nicotianeae</taxon>
        <taxon>Nicotiana</taxon>
    </lineage>
</organism>